<dbReference type="Proteomes" id="UP000827549">
    <property type="component" value="Chromosome 4"/>
</dbReference>
<protein>
    <submittedName>
        <fullName evidence="2">Uncharacterized protein</fullName>
    </submittedName>
</protein>
<dbReference type="AlphaFoldDB" id="A0AAF1BRE5"/>
<accession>A0AAF1BRE5</accession>
<evidence type="ECO:0000313" key="3">
    <source>
        <dbReference type="Proteomes" id="UP000827549"/>
    </source>
</evidence>
<sequence length="87" mass="9117">MPITATLSAAPVSQHRRPSAHSAPALHQRGGTPPSEHVCPQFADLVYGVFNAYRNRGGHQDSAYRPSTATAPAAATSASDVTRPARP</sequence>
<organism evidence="2 3">
    <name type="scientific">Vanrija pseudolonga</name>
    <dbReference type="NCBI Taxonomy" id="143232"/>
    <lineage>
        <taxon>Eukaryota</taxon>
        <taxon>Fungi</taxon>
        <taxon>Dikarya</taxon>
        <taxon>Basidiomycota</taxon>
        <taxon>Agaricomycotina</taxon>
        <taxon>Tremellomycetes</taxon>
        <taxon>Trichosporonales</taxon>
        <taxon>Trichosporonaceae</taxon>
        <taxon>Vanrija</taxon>
    </lineage>
</organism>
<keyword evidence="3" id="KW-1185">Reference proteome</keyword>
<evidence type="ECO:0000256" key="1">
    <source>
        <dbReference type="SAM" id="MobiDB-lite"/>
    </source>
</evidence>
<dbReference type="GeneID" id="87808809"/>
<feature type="region of interest" description="Disordered" evidence="1">
    <location>
        <begin position="56"/>
        <end position="87"/>
    </location>
</feature>
<evidence type="ECO:0000313" key="2">
    <source>
        <dbReference type="EMBL" id="WOO82078.1"/>
    </source>
</evidence>
<proteinExistence type="predicted"/>
<dbReference type="RefSeq" id="XP_062628110.1">
    <property type="nucleotide sequence ID" value="XM_062772126.1"/>
</dbReference>
<name>A0AAF1BRE5_9TREE</name>
<dbReference type="EMBL" id="CP086717">
    <property type="protein sequence ID" value="WOO82078.1"/>
    <property type="molecule type" value="Genomic_DNA"/>
</dbReference>
<reference evidence="2" key="1">
    <citation type="submission" date="2023-10" db="EMBL/GenBank/DDBJ databases">
        <authorList>
            <person name="Noh H."/>
        </authorList>
    </citation>
    <scope>NUCLEOTIDE SEQUENCE</scope>
    <source>
        <strain evidence="2">DUCC4014</strain>
    </source>
</reference>
<feature type="compositionally biased region" description="Low complexity" evidence="1">
    <location>
        <begin position="66"/>
        <end position="79"/>
    </location>
</feature>
<feature type="region of interest" description="Disordered" evidence="1">
    <location>
        <begin position="1"/>
        <end position="37"/>
    </location>
</feature>
<gene>
    <name evidence="2" type="ORF">LOC62_04G005580</name>
</gene>